<protein>
    <submittedName>
        <fullName evidence="1">Uncharacterized protein</fullName>
    </submittedName>
</protein>
<dbReference type="EMBL" id="PJNI01000022">
    <property type="protein sequence ID" value="PKR79635.1"/>
    <property type="molecule type" value="Genomic_DNA"/>
</dbReference>
<evidence type="ECO:0000313" key="1">
    <source>
        <dbReference type="EMBL" id="PKR79635.1"/>
    </source>
</evidence>
<gene>
    <name evidence="1" type="ORF">CW751_14180</name>
</gene>
<dbReference type="AlphaFoldDB" id="A0A2I0QZ78"/>
<reference evidence="1 2" key="1">
    <citation type="submission" date="2017-12" db="EMBL/GenBank/DDBJ databases">
        <title>The draft genome sequence of Brumimicrobium saltpan LHR20.</title>
        <authorList>
            <person name="Do Z.-J."/>
            <person name="Luo H.-R."/>
        </authorList>
    </citation>
    <scope>NUCLEOTIDE SEQUENCE [LARGE SCALE GENOMIC DNA]</scope>
    <source>
        <strain evidence="1 2">LHR20</strain>
    </source>
</reference>
<sequence>MSLYSDNFKQEQLKYPRVREAYKSKKETVKQLLNAKSIKIDQLQLYFRAFKSEDELEVWGKNKNDKRFQLIKKYEVCRKSGTSGPKREQGDLQVPEGFYHINRFNPYSA</sequence>
<dbReference type="PANTHER" id="PTHR36699">
    <property type="entry name" value="LD-TRANSPEPTIDASE"/>
    <property type="match status" value="1"/>
</dbReference>
<dbReference type="Proteomes" id="UP000236654">
    <property type="component" value="Unassembled WGS sequence"/>
</dbReference>
<accession>A0A2I0QZ78</accession>
<proteinExistence type="predicted"/>
<name>A0A2I0QZ78_9FLAO</name>
<evidence type="ECO:0000313" key="2">
    <source>
        <dbReference type="Proteomes" id="UP000236654"/>
    </source>
</evidence>
<keyword evidence="2" id="KW-1185">Reference proteome</keyword>
<comment type="caution">
    <text evidence="1">The sequence shown here is derived from an EMBL/GenBank/DDBJ whole genome shotgun (WGS) entry which is preliminary data.</text>
</comment>
<organism evidence="1 2">
    <name type="scientific">Brumimicrobium salinarum</name>
    <dbReference type="NCBI Taxonomy" id="2058658"/>
    <lineage>
        <taxon>Bacteria</taxon>
        <taxon>Pseudomonadati</taxon>
        <taxon>Bacteroidota</taxon>
        <taxon>Flavobacteriia</taxon>
        <taxon>Flavobacteriales</taxon>
        <taxon>Crocinitomicaceae</taxon>
        <taxon>Brumimicrobium</taxon>
    </lineage>
</organism>
<dbReference type="RefSeq" id="WP_101335686.1">
    <property type="nucleotide sequence ID" value="NZ_PJNI01000022.1"/>
</dbReference>
<dbReference type="PANTHER" id="PTHR36699:SF1">
    <property type="entry name" value="L,D-TRANSPEPTIDASE YAFK-RELATED"/>
    <property type="match status" value="1"/>
</dbReference>